<gene>
    <name evidence="1" type="ORF">PENCOP_c001G06673</name>
</gene>
<accession>A0A1V6V8Y1</accession>
<evidence type="ECO:0000313" key="2">
    <source>
        <dbReference type="Proteomes" id="UP000191500"/>
    </source>
</evidence>
<organism evidence="1 2">
    <name type="scientific">Penicillium coprophilum</name>
    <dbReference type="NCBI Taxonomy" id="36646"/>
    <lineage>
        <taxon>Eukaryota</taxon>
        <taxon>Fungi</taxon>
        <taxon>Dikarya</taxon>
        <taxon>Ascomycota</taxon>
        <taxon>Pezizomycotina</taxon>
        <taxon>Eurotiomycetes</taxon>
        <taxon>Eurotiomycetidae</taxon>
        <taxon>Eurotiales</taxon>
        <taxon>Aspergillaceae</taxon>
        <taxon>Penicillium</taxon>
    </lineage>
</organism>
<dbReference type="Proteomes" id="UP000191500">
    <property type="component" value="Unassembled WGS sequence"/>
</dbReference>
<keyword evidence="2" id="KW-1185">Reference proteome</keyword>
<comment type="caution">
    <text evidence="1">The sequence shown here is derived from an EMBL/GenBank/DDBJ whole genome shotgun (WGS) entry which is preliminary data.</text>
</comment>
<dbReference type="EMBL" id="MDDG01000001">
    <property type="protein sequence ID" value="OQE47144.1"/>
    <property type="molecule type" value="Genomic_DNA"/>
</dbReference>
<sequence length="153" mass="16743">MTELLLPMITAQKISGKKSTNENTLQALLGETWTRDWSTLDAVQVALVDVRGTLRSLLNIDQVGSFVGESRSGSPISLDDMVNLRWMAAKCTCAGHGLCPVSLSDVRKLCHQRSDQVGSLLGEPLWEDLKSDRVCTIPVLAGPAKFQCIQQNF</sequence>
<evidence type="ECO:0000313" key="1">
    <source>
        <dbReference type="EMBL" id="OQE47144.1"/>
    </source>
</evidence>
<dbReference type="AlphaFoldDB" id="A0A1V6V8Y1"/>
<reference evidence="2" key="1">
    <citation type="journal article" date="2017" name="Nat. Microbiol.">
        <title>Global analysis of biosynthetic gene clusters reveals vast potential of secondary metabolite production in Penicillium species.</title>
        <authorList>
            <person name="Nielsen J.C."/>
            <person name="Grijseels S."/>
            <person name="Prigent S."/>
            <person name="Ji B."/>
            <person name="Dainat J."/>
            <person name="Nielsen K.F."/>
            <person name="Frisvad J.C."/>
            <person name="Workman M."/>
            <person name="Nielsen J."/>
        </authorList>
    </citation>
    <scope>NUCLEOTIDE SEQUENCE [LARGE SCALE GENOMIC DNA]</scope>
    <source>
        <strain evidence="2">IBT 31321</strain>
    </source>
</reference>
<protein>
    <submittedName>
        <fullName evidence="1">Uncharacterized protein</fullName>
    </submittedName>
</protein>
<proteinExistence type="predicted"/>
<name>A0A1V6V8Y1_9EURO</name>